<reference evidence="1" key="1">
    <citation type="submission" date="2020-08" db="EMBL/GenBank/DDBJ databases">
        <title>Genome Sequencing and Pan-Genome Analysis of Migratory bird Vibrio Strains, Inner Mongolia.</title>
        <authorList>
            <person name="Zheng L."/>
        </authorList>
    </citation>
    <scope>NUCLEOTIDE SEQUENCE</scope>
    <source>
        <strain evidence="1">M13F</strain>
    </source>
</reference>
<proteinExistence type="predicted"/>
<dbReference type="RefSeq" id="WP_187027287.1">
    <property type="nucleotide sequence ID" value="NZ_JACRUP010000025.1"/>
</dbReference>
<evidence type="ECO:0000313" key="1">
    <source>
        <dbReference type="EMBL" id="MBC5853119.1"/>
    </source>
</evidence>
<name>A0A9X0RB63_VIBME</name>
<keyword evidence="2" id="KW-1185">Reference proteome</keyword>
<dbReference type="EMBL" id="JACRUP010000025">
    <property type="protein sequence ID" value="MBC5853119.1"/>
    <property type="molecule type" value="Genomic_DNA"/>
</dbReference>
<evidence type="ECO:0000313" key="2">
    <source>
        <dbReference type="Proteomes" id="UP000615796"/>
    </source>
</evidence>
<protein>
    <submittedName>
        <fullName evidence="1">Uncharacterized protein</fullName>
    </submittedName>
</protein>
<accession>A0A9X0RB63</accession>
<dbReference type="AlphaFoldDB" id="A0A9X0RB63"/>
<comment type="caution">
    <text evidence="1">The sequence shown here is derived from an EMBL/GenBank/DDBJ whole genome shotgun (WGS) entry which is preliminary data.</text>
</comment>
<sequence>MSTPLKSTKIILETVKTLSHIQQNHNQSAKPHERDFANFVEQLFKDLNLTDADINTPELSGFLTQR</sequence>
<dbReference type="Proteomes" id="UP000615796">
    <property type="component" value="Unassembled WGS sequence"/>
</dbReference>
<gene>
    <name evidence="1" type="ORF">H8Q88_19775</name>
</gene>
<organism evidence="1 2">
    <name type="scientific">Vibrio metschnikovii</name>
    <dbReference type="NCBI Taxonomy" id="28172"/>
    <lineage>
        <taxon>Bacteria</taxon>
        <taxon>Pseudomonadati</taxon>
        <taxon>Pseudomonadota</taxon>
        <taxon>Gammaproteobacteria</taxon>
        <taxon>Vibrionales</taxon>
        <taxon>Vibrionaceae</taxon>
        <taxon>Vibrio</taxon>
    </lineage>
</organism>